<dbReference type="InterPro" id="IPR011853">
    <property type="entry name" value="TRAP_DctM-Dct_fused"/>
</dbReference>
<feature type="transmembrane region" description="Helical" evidence="1">
    <location>
        <begin position="306"/>
        <end position="328"/>
    </location>
</feature>
<dbReference type="PANTHER" id="PTHR43849">
    <property type="entry name" value="BLL3936 PROTEIN"/>
    <property type="match status" value="1"/>
</dbReference>
<organism evidence="3 4">
    <name type="scientific">Desulfoferula mesophila</name>
    <dbReference type="NCBI Taxonomy" id="3058419"/>
    <lineage>
        <taxon>Bacteria</taxon>
        <taxon>Pseudomonadati</taxon>
        <taxon>Thermodesulfobacteriota</taxon>
        <taxon>Desulfarculia</taxon>
        <taxon>Desulfarculales</taxon>
        <taxon>Desulfarculaceae</taxon>
        <taxon>Desulfoferula</taxon>
    </lineage>
</organism>
<evidence type="ECO:0000256" key="1">
    <source>
        <dbReference type="SAM" id="Phobius"/>
    </source>
</evidence>
<proteinExistence type="predicted"/>
<evidence type="ECO:0000259" key="2">
    <source>
        <dbReference type="Pfam" id="PF06808"/>
    </source>
</evidence>
<feature type="transmembrane region" description="Helical" evidence="1">
    <location>
        <begin position="594"/>
        <end position="621"/>
    </location>
</feature>
<evidence type="ECO:0000313" key="4">
    <source>
        <dbReference type="Proteomes" id="UP001366166"/>
    </source>
</evidence>
<dbReference type="PANTHER" id="PTHR43849:SF2">
    <property type="entry name" value="BLL3936 PROTEIN"/>
    <property type="match status" value="1"/>
</dbReference>
<feature type="transmembrane region" description="Helical" evidence="1">
    <location>
        <begin position="137"/>
        <end position="156"/>
    </location>
</feature>
<keyword evidence="4" id="KW-1185">Reference proteome</keyword>
<accession>A0AAU9EXS9</accession>
<feature type="transmembrane region" description="Helical" evidence="1">
    <location>
        <begin position="78"/>
        <end position="99"/>
    </location>
</feature>
<feature type="transmembrane region" description="Helical" evidence="1">
    <location>
        <begin position="442"/>
        <end position="464"/>
    </location>
</feature>
<feature type="transmembrane region" description="Helical" evidence="1">
    <location>
        <begin position="495"/>
        <end position="521"/>
    </location>
</feature>
<feature type="domain" description="TRAP C4-dicarboxylate transport system permease DctM subunit" evidence="2">
    <location>
        <begin position="122"/>
        <end position="551"/>
    </location>
</feature>
<keyword evidence="1" id="KW-0472">Membrane</keyword>
<dbReference type="Pfam" id="PF06808">
    <property type="entry name" value="DctM"/>
    <property type="match status" value="1"/>
</dbReference>
<feature type="transmembrane region" description="Helical" evidence="1">
    <location>
        <begin position="527"/>
        <end position="547"/>
    </location>
</feature>
<dbReference type="InterPro" id="IPR010656">
    <property type="entry name" value="DctM"/>
</dbReference>
<dbReference type="AlphaFoldDB" id="A0AAU9EXS9"/>
<reference evidence="4" key="1">
    <citation type="journal article" date="2023" name="Arch. Microbiol.">
        <title>Desulfoferula mesophilus gen. nov. sp. nov., a mesophilic sulfate-reducing bacterium isolated from a brackish lake sediment.</title>
        <authorList>
            <person name="Watanabe T."/>
            <person name="Yabe T."/>
            <person name="Tsuji J.M."/>
            <person name="Fukui M."/>
        </authorList>
    </citation>
    <scope>NUCLEOTIDE SEQUENCE [LARGE SCALE GENOMIC DNA]</scope>
    <source>
        <strain evidence="4">12FAK</strain>
    </source>
</reference>
<dbReference type="EMBL" id="AP028679">
    <property type="protein sequence ID" value="BEQ13592.1"/>
    <property type="molecule type" value="Genomic_DNA"/>
</dbReference>
<feature type="transmembrane region" description="Helical" evidence="1">
    <location>
        <begin position="559"/>
        <end position="582"/>
    </location>
</feature>
<keyword evidence="1" id="KW-0812">Transmembrane</keyword>
<feature type="transmembrane region" description="Helical" evidence="1">
    <location>
        <begin position="111"/>
        <end position="130"/>
    </location>
</feature>
<name>A0AAU9EXS9_9BACT</name>
<protein>
    <submittedName>
        <fullName evidence="3">C4-dicarboxylate ABC transporter</fullName>
    </submittedName>
</protein>
<sequence>MSEERKSWREYWRAKSWQAKSATLVAAVLALFQIYTALFGAFDALIQRAIHLGLGLILLFLVRPGLIRAKGKPRPSWLDWVFLFVSGAATAYLALNYDWVTEERFPFITELSPWEMTLGIAMVLIVLEATRRMFNKGLFFVVLAFLIYPLLGPYLWGPFHTSAVTFKDMVDFNYLSLGGIFGIPLGVSATEIALFVIFGAVLLHTGGAMLFSNLATTLTGNMVGGPAKVAVVASSLMGTITGSGAANVATTGVVTIPMMKNAGYRPEFAGAVEAVASTGGQIMPPVMGAAAFVMSAFSGIPYSTIIYYALFPAVLYYISVFITVDLEARKNRLPGLKVDVTPGQTMRDYGHMLIPLALLIYMLVAGYSPSMAGGVGVVSALVICQLRKTTRLNLAGILNALEAGCKGMLIVTISTAAAGIIVGSVDLTGLGNRLGTAFVDLAGGHLLLGLMMAMVIALILGAGMPTTPAYIVQVATVIPALMALGLPAHVAHLFAFYFSCLSLISPPVAAAAFTAAAIAGADGWKTGWAATRIGIVAFVVPFMFAYDQSLLLEGPLGKMAMDMGTAILGAACFAVAGVGYLLGKLNTPERGLAFVIGILLIMPVKAYSLAGLALLALLVLWQLYRRKKSPLTVIPD</sequence>
<dbReference type="RefSeq" id="WP_338605343.1">
    <property type="nucleotide sequence ID" value="NZ_AP028679.1"/>
</dbReference>
<dbReference type="NCBIfam" id="TIGR02123">
    <property type="entry name" value="TRAP_fused"/>
    <property type="match status" value="1"/>
</dbReference>
<evidence type="ECO:0000313" key="3">
    <source>
        <dbReference type="EMBL" id="BEQ13592.1"/>
    </source>
</evidence>
<feature type="transmembrane region" description="Helical" evidence="1">
    <location>
        <begin position="21"/>
        <end position="42"/>
    </location>
</feature>
<feature type="transmembrane region" description="Helical" evidence="1">
    <location>
        <begin position="48"/>
        <end position="66"/>
    </location>
</feature>
<dbReference type="Proteomes" id="UP001366166">
    <property type="component" value="Chromosome"/>
</dbReference>
<gene>
    <name evidence="3" type="ORF">FAK_06580</name>
</gene>
<feature type="transmembrane region" description="Helical" evidence="1">
    <location>
        <begin position="408"/>
        <end position="430"/>
    </location>
</feature>
<feature type="transmembrane region" description="Helical" evidence="1">
    <location>
        <begin position="176"/>
        <end position="203"/>
    </location>
</feature>
<feature type="transmembrane region" description="Helical" evidence="1">
    <location>
        <begin position="470"/>
        <end position="488"/>
    </location>
</feature>
<dbReference type="KEGG" id="dmp:FAK_06580"/>
<keyword evidence="1" id="KW-1133">Transmembrane helix</keyword>
<feature type="transmembrane region" description="Helical" evidence="1">
    <location>
        <begin position="349"/>
        <end position="368"/>
    </location>
</feature>